<gene>
    <name evidence="2" type="ordered locus">VV2843</name>
</gene>
<evidence type="ECO:0000313" key="2">
    <source>
        <dbReference type="EMBL" id="BAC95607.1"/>
    </source>
</evidence>
<dbReference type="HOGENOM" id="CLU_094875_0_2_6"/>
<evidence type="ECO:0000313" key="3">
    <source>
        <dbReference type="Proteomes" id="UP000002675"/>
    </source>
</evidence>
<dbReference type="KEGG" id="vvy:VV2843"/>
<dbReference type="Pfam" id="PF04073">
    <property type="entry name" value="tRNA_edit"/>
    <property type="match status" value="1"/>
</dbReference>
<dbReference type="Gene3D" id="3.90.960.10">
    <property type="entry name" value="YbaK/aminoacyl-tRNA synthetase-associated domain"/>
    <property type="match status" value="1"/>
</dbReference>
<feature type="domain" description="YbaK/aminoacyl-tRNA synthetase-associated" evidence="1">
    <location>
        <begin position="43"/>
        <end position="160"/>
    </location>
</feature>
<dbReference type="PANTHER" id="PTHR30411">
    <property type="entry name" value="CYTOPLASMIC PROTEIN"/>
    <property type="match status" value="1"/>
</dbReference>
<organism evidence="2 3">
    <name type="scientific">Vibrio vulnificus (strain YJ016)</name>
    <dbReference type="NCBI Taxonomy" id="196600"/>
    <lineage>
        <taxon>Bacteria</taxon>
        <taxon>Pseudomonadati</taxon>
        <taxon>Pseudomonadota</taxon>
        <taxon>Gammaproteobacteria</taxon>
        <taxon>Vibrionales</taxon>
        <taxon>Vibrionaceae</taxon>
        <taxon>Vibrio</taxon>
    </lineage>
</organism>
<dbReference type="InterPro" id="IPR007214">
    <property type="entry name" value="YbaK/aa-tRNA-synth-assoc-dom"/>
</dbReference>
<dbReference type="AlphaFoldDB" id="Q7MHM6"/>
<dbReference type="SUPFAM" id="SSF55826">
    <property type="entry name" value="YbaK/ProRS associated domain"/>
    <property type="match status" value="1"/>
</dbReference>
<accession>Q7MHM6</accession>
<protein>
    <recommendedName>
        <fullName evidence="1">YbaK/aminoacyl-tRNA synthetase-associated domain-containing protein</fullName>
    </recommendedName>
</protein>
<name>Q7MHM6_VIBVY</name>
<dbReference type="CDD" id="cd04332">
    <property type="entry name" value="YbaK_like"/>
    <property type="match status" value="1"/>
</dbReference>
<dbReference type="eggNOG" id="COG2606">
    <property type="taxonomic scope" value="Bacteria"/>
</dbReference>
<sequence>MSNCGNESPYRIPSMTNSDLSTALTRYLDEQQIPYHLLPHQTPATTIEDAAKQRGIRPAQMVKCILLRDMSDRYVLACAPGDRAVDPKKVRALMDYRRMTCVDSSQIYAITGYQLGTVTPLLLKTPMPIVFDHALQAESMVTISSGNNMAGVALSLTSLAQLSTPIWADICRSSELGTFPTHQK</sequence>
<dbReference type="PANTHER" id="PTHR30411:SF9">
    <property type="entry name" value="MULTIFUNCTIONAL SER_THR-TRNA DEACYLASE PROXP-Y"/>
    <property type="match status" value="1"/>
</dbReference>
<dbReference type="STRING" id="672.VV93_v1c25510"/>
<dbReference type="GO" id="GO:0002161">
    <property type="term" value="F:aminoacyl-tRNA deacylase activity"/>
    <property type="evidence" value="ECO:0007669"/>
    <property type="project" value="InterPro"/>
</dbReference>
<dbReference type="EMBL" id="BA000037">
    <property type="protein sequence ID" value="BAC95607.1"/>
    <property type="molecule type" value="Genomic_DNA"/>
</dbReference>
<proteinExistence type="predicted"/>
<dbReference type="Proteomes" id="UP000002675">
    <property type="component" value="Chromosome I"/>
</dbReference>
<evidence type="ECO:0000259" key="1">
    <source>
        <dbReference type="Pfam" id="PF04073"/>
    </source>
</evidence>
<reference evidence="2 3" key="1">
    <citation type="journal article" date="2003" name="Genome Res.">
        <title>Comparative genome analysis of Vibrio vulnificus, a marine pathogen.</title>
        <authorList>
            <person name="Chen C.Y."/>
            <person name="Wu K.M."/>
            <person name="Chang Y.C."/>
            <person name="Chang C.H."/>
            <person name="Tsai H.C."/>
            <person name="Liao T.L."/>
            <person name="Liu Y.M."/>
            <person name="Chen H.J."/>
            <person name="Shen A.B."/>
            <person name="Li J.C."/>
            <person name="Su T.L."/>
            <person name="Shao C.P."/>
            <person name="Lee C.T."/>
            <person name="Hor L.I."/>
            <person name="Tsai S.F."/>
        </authorList>
    </citation>
    <scope>NUCLEOTIDE SEQUENCE [LARGE SCALE GENOMIC DNA]</scope>
    <source>
        <strain evidence="2 3">YJ016</strain>
    </source>
</reference>
<dbReference type="InterPro" id="IPR036754">
    <property type="entry name" value="YbaK/aa-tRNA-synt-asso_dom_sf"/>
</dbReference>